<dbReference type="Pfam" id="PF00775">
    <property type="entry name" value="Dioxygenase_C"/>
    <property type="match status" value="1"/>
</dbReference>
<name>A0A285PMK3_9HYPH</name>
<feature type="signal peptide" evidence="4">
    <location>
        <begin position="1"/>
        <end position="28"/>
    </location>
</feature>
<sequence>MKKNKMTRRGLIASLATLAGGSFFLRNADASGLTPRASEGPFYPRPSMRMPDIDNDLVKVMGLVEEAGGEVITLKGTITDRNGKPRPGVRIEIWQCDMNGKYLHPGDNRNVAYDQGFQGFGHDITGKDGSYSFRTIKPGKYPGRTPHIHVKVLDGDTELLTTQFYVAGEPANERDGLYRRMSEAQAKNVSMVYAETRDETEAIINVTV</sequence>
<dbReference type="Gene3D" id="2.60.130.10">
    <property type="entry name" value="Aromatic compound dioxygenase"/>
    <property type="match status" value="1"/>
</dbReference>
<reference evidence="6 7" key="1">
    <citation type="submission" date="2017-09" db="EMBL/GenBank/DDBJ databases">
        <authorList>
            <person name="Ehlers B."/>
            <person name="Leendertz F.H."/>
        </authorList>
    </citation>
    <scope>NUCLEOTIDE SEQUENCE [LARGE SCALE GENOMIC DNA]</scope>
    <source>
        <strain evidence="6 7">DSM 18289</strain>
    </source>
</reference>
<dbReference type="Proteomes" id="UP000219439">
    <property type="component" value="Unassembled WGS sequence"/>
</dbReference>
<evidence type="ECO:0000259" key="5">
    <source>
        <dbReference type="Pfam" id="PF00775"/>
    </source>
</evidence>
<evidence type="ECO:0000256" key="3">
    <source>
        <dbReference type="ARBA" id="ARBA00023002"/>
    </source>
</evidence>
<keyword evidence="4" id="KW-0732">Signal</keyword>
<feature type="domain" description="Intradiol ring-cleavage dioxygenases" evidence="5">
    <location>
        <begin position="51"/>
        <end position="173"/>
    </location>
</feature>
<protein>
    <submittedName>
        <fullName evidence="6">Protocatechuate 3,4-dioxygenase beta subunit</fullName>
    </submittedName>
</protein>
<comment type="similarity">
    <text evidence="1">Belongs to the intradiol ring-cleavage dioxygenase family.</text>
</comment>
<dbReference type="InterPro" id="IPR050770">
    <property type="entry name" value="Intradiol_RC_Dioxygenase"/>
</dbReference>
<gene>
    <name evidence="6" type="ORF">SAMN06265368_4486</name>
</gene>
<evidence type="ECO:0000256" key="2">
    <source>
        <dbReference type="ARBA" id="ARBA00022964"/>
    </source>
</evidence>
<evidence type="ECO:0000313" key="7">
    <source>
        <dbReference type="Proteomes" id="UP000219439"/>
    </source>
</evidence>
<dbReference type="SUPFAM" id="SSF49482">
    <property type="entry name" value="Aromatic compound dioxygenase"/>
    <property type="match status" value="1"/>
</dbReference>
<dbReference type="CDD" id="cd03459">
    <property type="entry name" value="3_4-PCD"/>
    <property type="match status" value="1"/>
</dbReference>
<dbReference type="InterPro" id="IPR015889">
    <property type="entry name" value="Intradiol_dOase_core"/>
</dbReference>
<proteinExistence type="inferred from homology"/>
<dbReference type="EMBL" id="OBEL01000008">
    <property type="protein sequence ID" value="SNZ21366.1"/>
    <property type="molecule type" value="Genomic_DNA"/>
</dbReference>
<dbReference type="AlphaFoldDB" id="A0A285PMK3"/>
<organism evidence="6 7">
    <name type="scientific">Cohaesibacter gelatinilyticus</name>
    <dbReference type="NCBI Taxonomy" id="372072"/>
    <lineage>
        <taxon>Bacteria</taxon>
        <taxon>Pseudomonadati</taxon>
        <taxon>Pseudomonadota</taxon>
        <taxon>Alphaproteobacteria</taxon>
        <taxon>Hyphomicrobiales</taxon>
        <taxon>Cohaesibacteraceae</taxon>
    </lineage>
</organism>
<dbReference type="InterPro" id="IPR000627">
    <property type="entry name" value="Intradiol_dOase_C"/>
</dbReference>
<dbReference type="InterPro" id="IPR039387">
    <property type="entry name" value="3_4-PCD"/>
</dbReference>
<evidence type="ECO:0000313" key="6">
    <source>
        <dbReference type="EMBL" id="SNZ21366.1"/>
    </source>
</evidence>
<dbReference type="PANTHER" id="PTHR33711:SF9">
    <property type="entry name" value="PROTOCATECHUATE 3,4-DIOXYGENASE ALPHA CHAIN"/>
    <property type="match status" value="1"/>
</dbReference>
<dbReference type="GO" id="GO:0008199">
    <property type="term" value="F:ferric iron binding"/>
    <property type="evidence" value="ECO:0007669"/>
    <property type="project" value="InterPro"/>
</dbReference>
<keyword evidence="7" id="KW-1185">Reference proteome</keyword>
<dbReference type="GO" id="GO:0018578">
    <property type="term" value="F:protocatechuate 3,4-dioxygenase activity"/>
    <property type="evidence" value="ECO:0007669"/>
    <property type="project" value="InterPro"/>
</dbReference>
<accession>A0A285PMK3</accession>
<keyword evidence="2 6" id="KW-0223">Dioxygenase</keyword>
<evidence type="ECO:0000256" key="1">
    <source>
        <dbReference type="ARBA" id="ARBA00007825"/>
    </source>
</evidence>
<keyword evidence="3" id="KW-0560">Oxidoreductase</keyword>
<evidence type="ECO:0000256" key="4">
    <source>
        <dbReference type="SAM" id="SignalP"/>
    </source>
</evidence>
<dbReference type="PANTHER" id="PTHR33711">
    <property type="entry name" value="DIOXYGENASE, PUTATIVE (AFU_ORTHOLOGUE AFUA_2G02910)-RELATED"/>
    <property type="match status" value="1"/>
</dbReference>
<feature type="chain" id="PRO_5013398067" evidence="4">
    <location>
        <begin position="29"/>
        <end position="208"/>
    </location>
</feature>
<dbReference type="RefSeq" id="WP_210200980.1">
    <property type="nucleotide sequence ID" value="NZ_OBEL01000008.1"/>
</dbReference>